<reference evidence="2 3" key="1">
    <citation type="submission" date="2021-01" db="EMBL/GenBank/DDBJ databases">
        <title>Whole genome shotgun sequence of Catellatospora bangladeshensis NBRC 107357.</title>
        <authorList>
            <person name="Komaki H."/>
            <person name="Tamura T."/>
        </authorList>
    </citation>
    <scope>NUCLEOTIDE SEQUENCE [LARGE SCALE GENOMIC DNA]</scope>
    <source>
        <strain evidence="2 3">NBRC 107357</strain>
    </source>
</reference>
<evidence type="ECO:0000259" key="1">
    <source>
        <dbReference type="Pfam" id="PF09369"/>
    </source>
</evidence>
<dbReference type="Pfam" id="PF09369">
    <property type="entry name" value="MZB"/>
    <property type="match status" value="1"/>
</dbReference>
<feature type="domain" description="MrfA-like Zn-binding" evidence="1">
    <location>
        <begin position="480"/>
        <end position="577"/>
    </location>
</feature>
<organism evidence="2 3">
    <name type="scientific">Catellatospora bangladeshensis</name>
    <dbReference type="NCBI Taxonomy" id="310355"/>
    <lineage>
        <taxon>Bacteria</taxon>
        <taxon>Bacillati</taxon>
        <taxon>Actinomycetota</taxon>
        <taxon>Actinomycetes</taxon>
        <taxon>Micromonosporales</taxon>
        <taxon>Micromonosporaceae</taxon>
        <taxon>Catellatospora</taxon>
    </lineage>
</organism>
<dbReference type="EMBL" id="BONF01000027">
    <property type="protein sequence ID" value="GIF83130.1"/>
    <property type="molecule type" value="Genomic_DNA"/>
</dbReference>
<keyword evidence="3" id="KW-1185">Reference proteome</keyword>
<dbReference type="Proteomes" id="UP000601223">
    <property type="component" value="Unassembled WGS sequence"/>
</dbReference>
<accession>A0A8J3JQD1</accession>
<dbReference type="AlphaFoldDB" id="A0A8J3JQD1"/>
<sequence length="605" mass="66903">MTPPPPSRRRVVGSPPQALPRRLGAIRRSQLITTYGVGALIAVDNESFVIAGLDSWDVSEAVEIRERRLAGVLGVDHFRLPPAPDPDRGTDGVRVRRFPDYYSCPQCKALLPFRKFNSPVGEATCRDCGTGLVPSRFVLACDHGHLDDFPYWKWIHRGSEHSGGYCGGTLALTSDGSAASLRSVVVSCTCGVPEVSMDGAFRRQALRDLRIRCEGRSPWLRSAGPQTCTLKTRVMQRGSSSIWHPIVYSALTIPPWSEGLHRLVDEHDLLNASEETIRWYFSSRQRKLQAIDASVEDVIDLVRHLADPTLDESDSTGISAYAKLRHDEYESLRRENREHSSSELQTFVCERASGDLTPLKAVGVDDVMQVKRLREVRALAAFVRGATPMDADSDQRHARLAAADSDWLPAVEVSGEGVFLRLDQNRLRSWESNTDVRRRSDQIRDNHLRLLNERAAAQPRPDGQPVRSPVTPRFLLVHTLAHVLINEWSLDAGYPASALRERLYAGDGMAGLLIYTATSDSAGSLGGVVAQGELERLRRSLRSSLERASWCSNDPLCMESQASGTDNLNLAACHACVLLPETSCESNNCFLDRTLLIGDLGYFAV</sequence>
<dbReference type="InterPro" id="IPR047721">
    <property type="entry name" value="DrmB"/>
</dbReference>
<dbReference type="InterPro" id="IPR018973">
    <property type="entry name" value="MZB"/>
</dbReference>
<name>A0A8J3JQD1_9ACTN</name>
<evidence type="ECO:0000313" key="2">
    <source>
        <dbReference type="EMBL" id="GIF83130.1"/>
    </source>
</evidence>
<gene>
    <name evidence="2" type="ORF">Cba03nite_44790</name>
</gene>
<comment type="caution">
    <text evidence="2">The sequence shown here is derived from an EMBL/GenBank/DDBJ whole genome shotgun (WGS) entry which is preliminary data.</text>
</comment>
<dbReference type="NCBIfam" id="NF038324">
    <property type="entry name" value="DrmB_fam"/>
    <property type="match status" value="1"/>
</dbReference>
<evidence type="ECO:0000313" key="3">
    <source>
        <dbReference type="Proteomes" id="UP000601223"/>
    </source>
</evidence>
<protein>
    <recommendedName>
        <fullName evidence="1">MrfA-like Zn-binding domain-containing protein</fullName>
    </recommendedName>
</protein>
<proteinExistence type="predicted"/>